<reference evidence="1" key="1">
    <citation type="submission" date="2024-03" db="EMBL/GenBank/DDBJ databases">
        <title>Diverse circular DNA viruses in blood, oral, and fecal samples of captive lemurs.</title>
        <authorList>
            <person name="Paietta E.N."/>
            <person name="Kraberger S."/>
            <person name="Lund M.C."/>
            <person name="Custer J.M."/>
            <person name="Vargas K.M."/>
            <person name="Ehmke E.E."/>
            <person name="Yoder A.D."/>
            <person name="Varsani A."/>
        </authorList>
    </citation>
    <scope>NUCLEOTIDE SEQUENCE</scope>
    <source>
        <strain evidence="1">Duke_22FF_208</strain>
    </source>
</reference>
<proteinExistence type="predicted"/>
<dbReference type="EMBL" id="PP511443">
    <property type="protein sequence ID" value="XCD04275.1"/>
    <property type="molecule type" value="Genomic_DNA"/>
</dbReference>
<sequence>MKLSEFDAITREQVERCLTVLAEKGKEYSLSDDRLDHFKDAAAEQETTPKQALWGMASKHFASLNGMCKSGQGDMERWLEKITDSINYLLLLRALVEEEKQNETD</sequence>
<name>A0AAU8AWC6_9CAUD</name>
<protein>
    <submittedName>
        <fullName evidence="1">Uncharacterized protein</fullName>
    </submittedName>
</protein>
<accession>A0AAU8AWC6</accession>
<evidence type="ECO:0000313" key="1">
    <source>
        <dbReference type="EMBL" id="XCD04275.1"/>
    </source>
</evidence>
<organism evidence="1">
    <name type="scientific">Dulem virus 37</name>
    <dbReference type="NCBI Taxonomy" id="3145755"/>
    <lineage>
        <taxon>Viruses</taxon>
        <taxon>Duplodnaviria</taxon>
        <taxon>Heunggongvirae</taxon>
        <taxon>Uroviricota</taxon>
        <taxon>Caudoviricetes</taxon>
    </lineage>
</organism>